<dbReference type="AlphaFoldDB" id="A0A182RCV3"/>
<dbReference type="GO" id="GO:0016787">
    <property type="term" value="F:hydrolase activity"/>
    <property type="evidence" value="ECO:0007669"/>
    <property type="project" value="UniProtKB-KW"/>
</dbReference>
<organism evidence="9">
    <name type="scientific">Anopheles funestus</name>
    <name type="common">African malaria mosquito</name>
    <dbReference type="NCBI Taxonomy" id="62324"/>
    <lineage>
        <taxon>Eukaryota</taxon>
        <taxon>Metazoa</taxon>
        <taxon>Ecdysozoa</taxon>
        <taxon>Arthropoda</taxon>
        <taxon>Hexapoda</taxon>
        <taxon>Insecta</taxon>
        <taxon>Pterygota</taxon>
        <taxon>Neoptera</taxon>
        <taxon>Endopterygota</taxon>
        <taxon>Diptera</taxon>
        <taxon>Nematocera</taxon>
        <taxon>Culicoidea</taxon>
        <taxon>Culicidae</taxon>
        <taxon>Anophelinae</taxon>
        <taxon>Anopheles</taxon>
    </lineage>
</organism>
<evidence type="ECO:0000313" key="9">
    <source>
        <dbReference type="EnsemblMetazoa" id="AFUN004022-PA"/>
    </source>
</evidence>
<evidence type="ECO:0000256" key="1">
    <source>
        <dbReference type="ARBA" id="ARBA00001968"/>
    </source>
</evidence>
<evidence type="ECO:0000256" key="4">
    <source>
        <dbReference type="ARBA" id="ARBA00022722"/>
    </source>
</evidence>
<comment type="similarity">
    <text evidence="3">Belongs to the HARBI1 family.</text>
</comment>
<evidence type="ECO:0000256" key="6">
    <source>
        <dbReference type="ARBA" id="ARBA00022801"/>
    </source>
</evidence>
<dbReference type="PANTHER" id="PTHR22930:SF269">
    <property type="entry name" value="NUCLEASE HARBI1-LIKE PROTEIN"/>
    <property type="match status" value="1"/>
</dbReference>
<comment type="subcellular location">
    <subcellularLocation>
        <location evidence="2">Nucleus</location>
    </subcellularLocation>
</comment>
<keyword evidence="7" id="KW-0539">Nucleus</keyword>
<dbReference type="PANTHER" id="PTHR22930">
    <property type="match status" value="1"/>
</dbReference>
<name>A0A182RCV3_ANOFN</name>
<dbReference type="Pfam" id="PF13359">
    <property type="entry name" value="DDE_Tnp_4"/>
    <property type="match status" value="1"/>
</dbReference>
<keyword evidence="6" id="KW-0378">Hydrolase</keyword>
<accession>A0A182RCV3</accession>
<evidence type="ECO:0000256" key="2">
    <source>
        <dbReference type="ARBA" id="ARBA00004123"/>
    </source>
</evidence>
<dbReference type="STRING" id="62324.A0A182RCV3"/>
<reference evidence="9" key="1">
    <citation type="submission" date="2020-05" db="UniProtKB">
        <authorList>
            <consortium name="EnsemblMetazoa"/>
        </authorList>
    </citation>
    <scope>IDENTIFICATION</scope>
    <source>
        <strain evidence="9">FUMOZ</strain>
    </source>
</reference>
<dbReference type="VEuPathDB" id="VectorBase:AFUN2_001911"/>
<comment type="cofactor">
    <cofactor evidence="1">
        <name>a divalent metal cation</name>
        <dbReference type="ChEBI" id="CHEBI:60240"/>
    </cofactor>
</comment>
<dbReference type="GO" id="GO:0005634">
    <property type="term" value="C:nucleus"/>
    <property type="evidence" value="ECO:0007669"/>
    <property type="project" value="UniProtKB-SubCell"/>
</dbReference>
<evidence type="ECO:0000256" key="7">
    <source>
        <dbReference type="ARBA" id="ARBA00023242"/>
    </source>
</evidence>
<dbReference type="GO" id="GO:0004518">
    <property type="term" value="F:nuclease activity"/>
    <property type="evidence" value="ECO:0007669"/>
    <property type="project" value="UniProtKB-KW"/>
</dbReference>
<dbReference type="InterPro" id="IPR027806">
    <property type="entry name" value="HARBI1_dom"/>
</dbReference>
<keyword evidence="4" id="KW-0540">Nuclease</keyword>
<sequence>MFKQRWNFPHAVGAIDGKHVPIRSPKHSGSDYFNYKKFHSIVMLALVDADYNFLYVNVGGQGSISDGGIFKNTQLYEMLETNRLDIPDPDILRVPYITKVPYFILGDKAFAFTNYCIRPYGGADNTLGAIQLENTFGIVSNRFQVIRGPILLEPQKARKVVLTAAYLHNFLRKRASRDYYMPTASLNRNTTNSTQTALESLQTISTRAPDRLLCIRNHVANDLYYTPT</sequence>
<evidence type="ECO:0000259" key="8">
    <source>
        <dbReference type="Pfam" id="PF13359"/>
    </source>
</evidence>
<feature type="domain" description="DDE Tnp4" evidence="8">
    <location>
        <begin position="15"/>
        <end position="169"/>
    </location>
</feature>
<evidence type="ECO:0000256" key="3">
    <source>
        <dbReference type="ARBA" id="ARBA00006958"/>
    </source>
</evidence>
<proteinExistence type="inferred from homology"/>
<protein>
    <submittedName>
        <fullName evidence="9">DDE Tnp4 domain-containing protein</fullName>
    </submittedName>
</protein>
<evidence type="ECO:0000256" key="5">
    <source>
        <dbReference type="ARBA" id="ARBA00022723"/>
    </source>
</evidence>
<dbReference type="VEuPathDB" id="VectorBase:AFUN004022"/>
<keyword evidence="5" id="KW-0479">Metal-binding</keyword>
<dbReference type="EnsemblMetazoa" id="AFUN004022-RA">
    <property type="protein sequence ID" value="AFUN004022-PA"/>
    <property type="gene ID" value="AFUN004022"/>
</dbReference>
<dbReference type="InterPro" id="IPR045249">
    <property type="entry name" value="HARBI1-like"/>
</dbReference>
<dbReference type="GO" id="GO:0046872">
    <property type="term" value="F:metal ion binding"/>
    <property type="evidence" value="ECO:0007669"/>
    <property type="project" value="UniProtKB-KW"/>
</dbReference>